<comment type="caution">
    <text evidence="3">The sequence shown here is derived from an EMBL/GenBank/DDBJ whole genome shotgun (WGS) entry which is preliminary data.</text>
</comment>
<dbReference type="InterPro" id="IPR006148">
    <property type="entry name" value="Glc/Gal-6P_isomerase"/>
</dbReference>
<organism evidence="3 4">
    <name type="scientific">Tabrizicola oligotrophica</name>
    <dbReference type="NCBI Taxonomy" id="2710650"/>
    <lineage>
        <taxon>Bacteria</taxon>
        <taxon>Pseudomonadati</taxon>
        <taxon>Pseudomonadota</taxon>
        <taxon>Alphaproteobacteria</taxon>
        <taxon>Rhodobacterales</taxon>
        <taxon>Paracoccaceae</taxon>
        <taxon>Tabrizicola</taxon>
    </lineage>
</organism>
<protein>
    <recommendedName>
        <fullName evidence="2">Glucosamine/galactosamine-6-phosphate isomerase domain-containing protein</fullName>
    </recommendedName>
</protein>
<dbReference type="RefSeq" id="WP_164627599.1">
    <property type="nucleotide sequence ID" value="NZ_JAAIVJ010000014.1"/>
</dbReference>
<dbReference type="GO" id="GO:0042802">
    <property type="term" value="F:identical protein binding"/>
    <property type="evidence" value="ECO:0007669"/>
    <property type="project" value="TreeGrafter"/>
</dbReference>
<dbReference type="PANTHER" id="PTHR11280">
    <property type="entry name" value="GLUCOSAMINE-6-PHOSPHATE ISOMERASE"/>
    <property type="match status" value="1"/>
</dbReference>
<keyword evidence="1" id="KW-0378">Hydrolase</keyword>
<dbReference type="GO" id="GO:0005975">
    <property type="term" value="P:carbohydrate metabolic process"/>
    <property type="evidence" value="ECO:0007669"/>
    <property type="project" value="InterPro"/>
</dbReference>
<feature type="domain" description="Glucosamine/galactosamine-6-phosphate isomerase" evidence="2">
    <location>
        <begin position="11"/>
        <end position="244"/>
    </location>
</feature>
<evidence type="ECO:0000256" key="1">
    <source>
        <dbReference type="ARBA" id="ARBA00022801"/>
    </source>
</evidence>
<dbReference type="GO" id="GO:0004342">
    <property type="term" value="F:glucosamine-6-phosphate deaminase activity"/>
    <property type="evidence" value="ECO:0007669"/>
    <property type="project" value="InterPro"/>
</dbReference>
<dbReference type="GO" id="GO:0006046">
    <property type="term" value="P:N-acetylglucosamine catabolic process"/>
    <property type="evidence" value="ECO:0007669"/>
    <property type="project" value="TreeGrafter"/>
</dbReference>
<dbReference type="Proteomes" id="UP000477782">
    <property type="component" value="Unassembled WGS sequence"/>
</dbReference>
<evidence type="ECO:0000313" key="3">
    <source>
        <dbReference type="EMBL" id="NEY91823.1"/>
    </source>
</evidence>
<gene>
    <name evidence="3" type="ORF">G4Z14_16150</name>
</gene>
<dbReference type="SUPFAM" id="SSF100950">
    <property type="entry name" value="NagB/RpiA/CoA transferase-like"/>
    <property type="match status" value="1"/>
</dbReference>
<evidence type="ECO:0000313" key="4">
    <source>
        <dbReference type="Proteomes" id="UP000477782"/>
    </source>
</evidence>
<reference evidence="3 4" key="1">
    <citation type="submission" date="2020-02" db="EMBL/GenBank/DDBJ databases">
        <authorList>
            <person name="Chen W.-M."/>
        </authorList>
    </citation>
    <scope>NUCLEOTIDE SEQUENCE [LARGE SCALE GENOMIC DNA]</scope>
    <source>
        <strain evidence="3 4">KMS-5</strain>
    </source>
</reference>
<dbReference type="GO" id="GO:0019262">
    <property type="term" value="P:N-acetylneuraminate catabolic process"/>
    <property type="evidence" value="ECO:0007669"/>
    <property type="project" value="TreeGrafter"/>
</dbReference>
<dbReference type="GO" id="GO:0005737">
    <property type="term" value="C:cytoplasm"/>
    <property type="evidence" value="ECO:0007669"/>
    <property type="project" value="TreeGrafter"/>
</dbReference>
<dbReference type="InterPro" id="IPR037171">
    <property type="entry name" value="NagB/RpiA_transferase-like"/>
</dbReference>
<keyword evidence="4" id="KW-1185">Reference proteome</keyword>
<sequence length="263" mass="27856">MTTANPCIFDTPAALGLAVARDIADRIAAAKGQRFLLGCPGGRSPQPVYAALAGLVAERGLDLSGLVIVMMDDYVIETATGFAHVDAGAHFSCRRFAWADIQAVLNAQLDEACRIPAANVWFPDPAAPQDYDRRIAAAGGVDYFLLASGAGDGHIAFNPPGSPKDSLTRVVKLAEQTRRDNLQTFPDFASIEAVPQYGVTVGIETIRAQSRAVGMVVWGAGKRAAYRRLASAASYDPDWPATIYALCANATLYADRAAVGQPE</sequence>
<proteinExistence type="predicted"/>
<accession>A0A6M0QYE1</accession>
<dbReference type="PANTHER" id="PTHR11280:SF5">
    <property type="entry name" value="GLUCOSAMINE-6-PHOSPHATE ISOMERASE"/>
    <property type="match status" value="1"/>
</dbReference>
<dbReference type="InterPro" id="IPR004547">
    <property type="entry name" value="Glucosamine6P_isomerase"/>
</dbReference>
<name>A0A6M0QYE1_9RHOB</name>
<dbReference type="EMBL" id="JAAIVJ010000014">
    <property type="protein sequence ID" value="NEY91823.1"/>
    <property type="molecule type" value="Genomic_DNA"/>
</dbReference>
<dbReference type="Gene3D" id="3.40.50.1360">
    <property type="match status" value="1"/>
</dbReference>
<dbReference type="Pfam" id="PF01182">
    <property type="entry name" value="Glucosamine_iso"/>
    <property type="match status" value="1"/>
</dbReference>
<dbReference type="GO" id="GO:0006043">
    <property type="term" value="P:glucosamine catabolic process"/>
    <property type="evidence" value="ECO:0007669"/>
    <property type="project" value="TreeGrafter"/>
</dbReference>
<evidence type="ECO:0000259" key="2">
    <source>
        <dbReference type="Pfam" id="PF01182"/>
    </source>
</evidence>
<dbReference type="AlphaFoldDB" id="A0A6M0QYE1"/>